<dbReference type="SUPFAM" id="SSF103473">
    <property type="entry name" value="MFS general substrate transporter"/>
    <property type="match status" value="1"/>
</dbReference>
<feature type="transmembrane region" description="Helical" evidence="6">
    <location>
        <begin position="30"/>
        <end position="52"/>
    </location>
</feature>
<feature type="domain" description="Major facilitator superfamily (MFS) profile" evidence="7">
    <location>
        <begin position="12"/>
        <end position="406"/>
    </location>
</feature>
<evidence type="ECO:0000256" key="2">
    <source>
        <dbReference type="ARBA" id="ARBA00022692"/>
    </source>
</evidence>
<feature type="transmembrane region" description="Helical" evidence="6">
    <location>
        <begin position="144"/>
        <end position="164"/>
    </location>
</feature>
<sequence length="409" mass="44377">MKRSILRNISPTVIALGAVSFLTDLSSEMIYPLLPLFLSTVLGAGAFAIGLIEGVAEMTASVFKIISGYLTDRSGRRRPYVVWGYTLSSLARPLIGLVRMWPLVLVLRFVDRIGKGVRTSPRDALIADVTDLRFRGWAYGFHRAMDHAGAIAGPLVAVLLLKVFDVSLRTVFLLSALPAALVVLIVVMFVKERGPAGAATDAVASESGKQGETSPQTPGQGTGHGSLRDFRLFMFAVVVFTLGNSTDAFLLLRLNHAGVDGTGVALLWSAFHIVKMVSTLLGGKISDRVGRKPMVITGWIYYAVIYLLFAFLETRGVLITTFLLYGVYFGLTEPVERAWVASLVPQKLMGRAFGYYNGAIGIASLPASLIFGLIWQKWGYEYAFVTGGLFALLGCVLISGVKEERRAEV</sequence>
<evidence type="ECO:0000256" key="3">
    <source>
        <dbReference type="ARBA" id="ARBA00022989"/>
    </source>
</evidence>
<reference evidence="8" key="1">
    <citation type="submission" date="2018-06" db="EMBL/GenBank/DDBJ databases">
        <authorList>
            <person name="Zhirakovskaya E."/>
        </authorList>
    </citation>
    <scope>NUCLEOTIDE SEQUENCE</scope>
</reference>
<comment type="subcellular location">
    <subcellularLocation>
        <location evidence="1">Membrane</location>
        <topology evidence="1">Multi-pass membrane protein</topology>
    </subcellularLocation>
</comment>
<dbReference type="InterPro" id="IPR036259">
    <property type="entry name" value="MFS_trans_sf"/>
</dbReference>
<evidence type="ECO:0000256" key="5">
    <source>
        <dbReference type="SAM" id="MobiDB-lite"/>
    </source>
</evidence>
<feature type="transmembrane region" description="Helical" evidence="6">
    <location>
        <begin position="294"/>
        <end position="312"/>
    </location>
</feature>
<name>A0A3B1DJD3_9ZZZZ</name>
<dbReference type="AlphaFoldDB" id="A0A3B1DJD3"/>
<evidence type="ECO:0000256" key="6">
    <source>
        <dbReference type="SAM" id="Phobius"/>
    </source>
</evidence>
<feature type="transmembrane region" description="Helical" evidence="6">
    <location>
        <begin position="355"/>
        <end position="376"/>
    </location>
</feature>
<dbReference type="InterPro" id="IPR011701">
    <property type="entry name" value="MFS"/>
</dbReference>
<dbReference type="CDD" id="cd17370">
    <property type="entry name" value="MFS_MJ1317_like"/>
    <property type="match status" value="1"/>
</dbReference>
<evidence type="ECO:0000259" key="7">
    <source>
        <dbReference type="PROSITE" id="PS50850"/>
    </source>
</evidence>
<evidence type="ECO:0000313" key="8">
    <source>
        <dbReference type="EMBL" id="VAX31795.1"/>
    </source>
</evidence>
<feature type="compositionally biased region" description="Polar residues" evidence="5">
    <location>
        <begin position="207"/>
        <end position="219"/>
    </location>
</feature>
<dbReference type="InterPro" id="IPR005829">
    <property type="entry name" value="Sugar_transporter_CS"/>
</dbReference>
<evidence type="ECO:0000256" key="1">
    <source>
        <dbReference type="ARBA" id="ARBA00004141"/>
    </source>
</evidence>
<dbReference type="PROSITE" id="PS50850">
    <property type="entry name" value="MFS"/>
    <property type="match status" value="1"/>
</dbReference>
<keyword evidence="2 6" id="KW-0812">Transmembrane</keyword>
<dbReference type="InterPro" id="IPR020846">
    <property type="entry name" value="MFS_dom"/>
</dbReference>
<feature type="region of interest" description="Disordered" evidence="5">
    <location>
        <begin position="200"/>
        <end position="223"/>
    </location>
</feature>
<dbReference type="PANTHER" id="PTHR23518:SF2">
    <property type="entry name" value="MAJOR FACILITATOR SUPERFAMILY TRANSPORTER"/>
    <property type="match status" value="1"/>
</dbReference>
<organism evidence="8">
    <name type="scientific">hydrothermal vent metagenome</name>
    <dbReference type="NCBI Taxonomy" id="652676"/>
    <lineage>
        <taxon>unclassified sequences</taxon>
        <taxon>metagenomes</taxon>
        <taxon>ecological metagenomes</taxon>
    </lineage>
</organism>
<gene>
    <name evidence="8" type="ORF">MNBD_NITROSPIRAE02-1163</name>
</gene>
<feature type="transmembrane region" description="Helical" evidence="6">
    <location>
        <begin position="170"/>
        <end position="190"/>
    </location>
</feature>
<feature type="transmembrane region" description="Helical" evidence="6">
    <location>
        <begin position="232"/>
        <end position="252"/>
    </location>
</feature>
<accession>A0A3B1DJD3</accession>
<feature type="transmembrane region" description="Helical" evidence="6">
    <location>
        <begin position="90"/>
        <end position="110"/>
    </location>
</feature>
<keyword evidence="3 6" id="KW-1133">Transmembrane helix</keyword>
<dbReference type="Pfam" id="PF07690">
    <property type="entry name" value="MFS_1"/>
    <property type="match status" value="2"/>
</dbReference>
<dbReference type="GO" id="GO:0022857">
    <property type="term" value="F:transmembrane transporter activity"/>
    <property type="evidence" value="ECO:0007669"/>
    <property type="project" value="InterPro"/>
</dbReference>
<dbReference type="EMBL" id="UOGH01000215">
    <property type="protein sequence ID" value="VAX31795.1"/>
    <property type="molecule type" value="Genomic_DNA"/>
</dbReference>
<evidence type="ECO:0000256" key="4">
    <source>
        <dbReference type="ARBA" id="ARBA00023136"/>
    </source>
</evidence>
<dbReference type="Gene3D" id="1.20.1250.20">
    <property type="entry name" value="MFS general substrate transporter like domains"/>
    <property type="match status" value="2"/>
</dbReference>
<keyword evidence="4 6" id="KW-0472">Membrane</keyword>
<dbReference type="GO" id="GO:0016020">
    <property type="term" value="C:membrane"/>
    <property type="evidence" value="ECO:0007669"/>
    <property type="project" value="UniProtKB-SubCell"/>
</dbReference>
<dbReference type="PANTHER" id="PTHR23518">
    <property type="entry name" value="C-METHYLTRANSFERASE"/>
    <property type="match status" value="1"/>
</dbReference>
<feature type="transmembrane region" description="Helical" evidence="6">
    <location>
        <begin position="264"/>
        <end position="282"/>
    </location>
</feature>
<proteinExistence type="predicted"/>
<feature type="transmembrane region" description="Helical" evidence="6">
    <location>
        <begin position="382"/>
        <end position="401"/>
    </location>
</feature>
<protein>
    <submittedName>
        <fullName evidence="8">Uncharacterized MFS-type transporter</fullName>
    </submittedName>
</protein>
<dbReference type="PROSITE" id="PS00216">
    <property type="entry name" value="SUGAR_TRANSPORT_1"/>
    <property type="match status" value="1"/>
</dbReference>